<dbReference type="Gene3D" id="1.10.357.10">
    <property type="entry name" value="Tetracycline Repressor, domain 2"/>
    <property type="match status" value="1"/>
</dbReference>
<dbReference type="PRINTS" id="PR00455">
    <property type="entry name" value="HTHTETR"/>
</dbReference>
<evidence type="ECO:0000256" key="2">
    <source>
        <dbReference type="ARBA" id="ARBA00023125"/>
    </source>
</evidence>
<feature type="domain" description="HTH tetR-type" evidence="5">
    <location>
        <begin position="16"/>
        <end position="76"/>
    </location>
</feature>
<dbReference type="SUPFAM" id="SSF46689">
    <property type="entry name" value="Homeodomain-like"/>
    <property type="match status" value="1"/>
</dbReference>
<accession>A0A4R6PTR7</accession>
<evidence type="ECO:0000313" key="6">
    <source>
        <dbReference type="EMBL" id="TDP41460.1"/>
    </source>
</evidence>
<keyword evidence="3" id="KW-0804">Transcription</keyword>
<dbReference type="PROSITE" id="PS50977">
    <property type="entry name" value="HTH_TETR_2"/>
    <property type="match status" value="1"/>
</dbReference>
<gene>
    <name evidence="6" type="ORF">DFR75_101563</name>
</gene>
<evidence type="ECO:0000259" key="5">
    <source>
        <dbReference type="PROSITE" id="PS50977"/>
    </source>
</evidence>
<keyword evidence="1" id="KW-0805">Transcription regulation</keyword>
<dbReference type="RefSeq" id="WP_067492892.1">
    <property type="nucleotide sequence ID" value="NZ_JBHXPO010000001.1"/>
</dbReference>
<keyword evidence="2 4" id="KW-0238">DNA-binding</keyword>
<dbReference type="PANTHER" id="PTHR30055:SF234">
    <property type="entry name" value="HTH-TYPE TRANSCRIPTIONAL REGULATOR BETI"/>
    <property type="match status" value="1"/>
</dbReference>
<dbReference type="PANTHER" id="PTHR30055">
    <property type="entry name" value="HTH-TYPE TRANSCRIPTIONAL REGULATOR RUTR"/>
    <property type="match status" value="1"/>
</dbReference>
<dbReference type="InterPro" id="IPR009057">
    <property type="entry name" value="Homeodomain-like_sf"/>
</dbReference>
<feature type="DNA-binding region" description="H-T-H motif" evidence="4">
    <location>
        <begin position="39"/>
        <end position="58"/>
    </location>
</feature>
<dbReference type="AlphaFoldDB" id="A0A4R6PTR7"/>
<sequence length="213" mass="23798">MDVAIDELPLRERKKLRTRHALIDSALRLFTERGFDAVTLDELCESVEVSKRTFFRTFAGKEDVAMAPLQDLWLAFLEELERGELRETELLRVLRDALLAAVDRVAVGEWPRRAALSHRLVGVTPSMAGHNLQFCDRTSGAAVTLLHRQLEVGEDRTLHLRLAVDILVAAFHCALGAWTAHDDRTAGGLATEVRRALDAVPDVLTMTVRPKSL</sequence>
<proteinExistence type="predicted"/>
<dbReference type="Pfam" id="PF00440">
    <property type="entry name" value="TetR_N"/>
    <property type="match status" value="1"/>
</dbReference>
<protein>
    <submittedName>
        <fullName evidence="6">TetR family transcriptional regulator</fullName>
    </submittedName>
</protein>
<keyword evidence="7" id="KW-1185">Reference proteome</keyword>
<dbReference type="GO" id="GO:0000976">
    <property type="term" value="F:transcription cis-regulatory region binding"/>
    <property type="evidence" value="ECO:0007669"/>
    <property type="project" value="TreeGrafter"/>
</dbReference>
<dbReference type="Proteomes" id="UP000295087">
    <property type="component" value="Unassembled WGS sequence"/>
</dbReference>
<name>A0A4R6PTR7_NOCIG</name>
<reference evidence="6 7" key="1">
    <citation type="submission" date="2019-03" db="EMBL/GenBank/DDBJ databases">
        <title>Genomic Encyclopedia of Type Strains, Phase IV (KMG-IV): sequencing the most valuable type-strain genomes for metagenomic binning, comparative biology and taxonomic classification.</title>
        <authorList>
            <person name="Goeker M."/>
        </authorList>
    </citation>
    <scope>NUCLEOTIDE SEQUENCE [LARGE SCALE GENOMIC DNA]</scope>
    <source>
        <strain evidence="6 7">DSM 44496</strain>
    </source>
</reference>
<evidence type="ECO:0000256" key="4">
    <source>
        <dbReference type="PROSITE-ProRule" id="PRU00335"/>
    </source>
</evidence>
<evidence type="ECO:0000256" key="1">
    <source>
        <dbReference type="ARBA" id="ARBA00023015"/>
    </source>
</evidence>
<dbReference type="InterPro" id="IPR050109">
    <property type="entry name" value="HTH-type_TetR-like_transc_reg"/>
</dbReference>
<evidence type="ECO:0000313" key="7">
    <source>
        <dbReference type="Proteomes" id="UP000295087"/>
    </source>
</evidence>
<organism evidence="6 7">
    <name type="scientific">Nocardia ignorata</name>
    <dbReference type="NCBI Taxonomy" id="145285"/>
    <lineage>
        <taxon>Bacteria</taxon>
        <taxon>Bacillati</taxon>
        <taxon>Actinomycetota</taxon>
        <taxon>Actinomycetes</taxon>
        <taxon>Mycobacteriales</taxon>
        <taxon>Nocardiaceae</taxon>
        <taxon>Nocardia</taxon>
    </lineage>
</organism>
<dbReference type="GO" id="GO:0003700">
    <property type="term" value="F:DNA-binding transcription factor activity"/>
    <property type="evidence" value="ECO:0007669"/>
    <property type="project" value="TreeGrafter"/>
</dbReference>
<dbReference type="InterPro" id="IPR001647">
    <property type="entry name" value="HTH_TetR"/>
</dbReference>
<comment type="caution">
    <text evidence="6">The sequence shown here is derived from an EMBL/GenBank/DDBJ whole genome shotgun (WGS) entry which is preliminary data.</text>
</comment>
<evidence type="ECO:0000256" key="3">
    <source>
        <dbReference type="ARBA" id="ARBA00023163"/>
    </source>
</evidence>
<dbReference type="EMBL" id="SNXK01000001">
    <property type="protein sequence ID" value="TDP41460.1"/>
    <property type="molecule type" value="Genomic_DNA"/>
</dbReference>